<dbReference type="SUPFAM" id="SSF47413">
    <property type="entry name" value="lambda repressor-like DNA-binding domains"/>
    <property type="match status" value="1"/>
</dbReference>
<evidence type="ECO:0000259" key="1">
    <source>
        <dbReference type="PROSITE" id="PS50943"/>
    </source>
</evidence>
<reference evidence="2 3" key="1">
    <citation type="submission" date="2016-10" db="EMBL/GenBank/DDBJ databases">
        <authorList>
            <person name="de Groot N.N."/>
        </authorList>
    </citation>
    <scope>NUCLEOTIDE SEQUENCE [LARGE SCALE GENOMIC DNA]</scope>
    <source>
        <strain evidence="2 3">JCM 18415</strain>
    </source>
</reference>
<protein>
    <submittedName>
        <fullName evidence="2">Putative transcriptional regulator</fullName>
    </submittedName>
</protein>
<evidence type="ECO:0000313" key="2">
    <source>
        <dbReference type="EMBL" id="SFQ89689.1"/>
    </source>
</evidence>
<name>A0A1I6C945_9GAMM</name>
<dbReference type="InterPro" id="IPR010982">
    <property type="entry name" value="Lambda_DNA-bd_dom_sf"/>
</dbReference>
<dbReference type="EMBL" id="FOYD01000019">
    <property type="protein sequence ID" value="SFQ89689.1"/>
    <property type="molecule type" value="Genomic_DNA"/>
</dbReference>
<gene>
    <name evidence="2" type="ORF">SAMN05216578_1193</name>
</gene>
<accession>A0A1I6C945</accession>
<dbReference type="STRING" id="1002526.SAMN05216578_1193"/>
<dbReference type="PROSITE" id="PS50943">
    <property type="entry name" value="HTH_CROC1"/>
    <property type="match status" value="1"/>
</dbReference>
<dbReference type="Gene3D" id="1.10.260.40">
    <property type="entry name" value="lambda repressor-like DNA-binding domains"/>
    <property type="match status" value="1"/>
</dbReference>
<dbReference type="InterPro" id="IPR001387">
    <property type="entry name" value="Cro/C1-type_HTH"/>
</dbReference>
<evidence type="ECO:0000313" key="3">
    <source>
        <dbReference type="Proteomes" id="UP000242815"/>
    </source>
</evidence>
<dbReference type="CDD" id="cd00093">
    <property type="entry name" value="HTH_XRE"/>
    <property type="match status" value="1"/>
</dbReference>
<dbReference type="OrthoDB" id="9805309at2"/>
<dbReference type="RefSeq" id="WP_090541288.1">
    <property type="nucleotide sequence ID" value="NZ_FOYD01000019.1"/>
</dbReference>
<dbReference type="AlphaFoldDB" id="A0A1I6C945"/>
<proteinExistence type="predicted"/>
<dbReference type="SMART" id="SM00530">
    <property type="entry name" value="HTH_XRE"/>
    <property type="match status" value="1"/>
</dbReference>
<dbReference type="Proteomes" id="UP000242815">
    <property type="component" value="Unassembled WGS sequence"/>
</dbReference>
<dbReference type="GO" id="GO:0003677">
    <property type="term" value="F:DNA binding"/>
    <property type="evidence" value="ECO:0007669"/>
    <property type="project" value="InterPro"/>
</dbReference>
<sequence length="82" mass="9270">MIRFRLKELMADKGFEENRRVTLDEVAKATGVHRTTLSKIANQKGYNTTTDILDKLCEFFEVDVGEVAQYVGEDDQGVTGEQ</sequence>
<dbReference type="Pfam" id="PF13443">
    <property type="entry name" value="HTH_26"/>
    <property type="match status" value="1"/>
</dbReference>
<organism evidence="2 3">
    <name type="scientific">Halopseudomonas formosensis</name>
    <dbReference type="NCBI Taxonomy" id="1002526"/>
    <lineage>
        <taxon>Bacteria</taxon>
        <taxon>Pseudomonadati</taxon>
        <taxon>Pseudomonadota</taxon>
        <taxon>Gammaproteobacteria</taxon>
        <taxon>Pseudomonadales</taxon>
        <taxon>Pseudomonadaceae</taxon>
        <taxon>Halopseudomonas</taxon>
    </lineage>
</organism>
<feature type="domain" description="HTH cro/C1-type" evidence="1">
    <location>
        <begin position="17"/>
        <end position="67"/>
    </location>
</feature>